<dbReference type="Pfam" id="PF00754">
    <property type="entry name" value="F5_F8_type_C"/>
    <property type="match status" value="1"/>
</dbReference>
<organism evidence="3 4">
    <name type="scientific">Streptomyces triticagri</name>
    <dbReference type="NCBI Taxonomy" id="2293568"/>
    <lineage>
        <taxon>Bacteria</taxon>
        <taxon>Bacillati</taxon>
        <taxon>Actinomycetota</taxon>
        <taxon>Actinomycetes</taxon>
        <taxon>Kitasatosporales</taxon>
        <taxon>Streptomycetaceae</taxon>
        <taxon>Streptomyces</taxon>
    </lineage>
</organism>
<feature type="region of interest" description="Disordered" evidence="1">
    <location>
        <begin position="190"/>
        <end position="212"/>
    </location>
</feature>
<dbReference type="InterPro" id="IPR008979">
    <property type="entry name" value="Galactose-bd-like_sf"/>
</dbReference>
<dbReference type="Gene3D" id="2.60.120.260">
    <property type="entry name" value="Galactose-binding domain-like"/>
    <property type="match status" value="2"/>
</dbReference>
<proteinExistence type="predicted"/>
<dbReference type="PROSITE" id="PS51318">
    <property type="entry name" value="TAT"/>
    <property type="match status" value="1"/>
</dbReference>
<dbReference type="OrthoDB" id="3584564at2"/>
<evidence type="ECO:0000259" key="2">
    <source>
        <dbReference type="PROSITE" id="PS50022"/>
    </source>
</evidence>
<keyword evidence="4" id="KW-1185">Reference proteome</keyword>
<feature type="domain" description="F5/8 type C" evidence="2">
    <location>
        <begin position="636"/>
        <end position="730"/>
    </location>
</feature>
<evidence type="ECO:0000256" key="1">
    <source>
        <dbReference type="SAM" id="MobiDB-lite"/>
    </source>
</evidence>
<dbReference type="Proteomes" id="UP000263094">
    <property type="component" value="Unassembled WGS sequence"/>
</dbReference>
<dbReference type="EMBL" id="QUAK01000111">
    <property type="protein sequence ID" value="RFU84853.1"/>
    <property type="molecule type" value="Genomic_DNA"/>
</dbReference>
<evidence type="ECO:0000313" key="4">
    <source>
        <dbReference type="Proteomes" id="UP000263094"/>
    </source>
</evidence>
<evidence type="ECO:0000313" key="3">
    <source>
        <dbReference type="EMBL" id="RFU84853.1"/>
    </source>
</evidence>
<dbReference type="PROSITE" id="PS50022">
    <property type="entry name" value="FA58C_3"/>
    <property type="match status" value="1"/>
</dbReference>
<sequence>MWTVRDGVERRRVLQVFGAAGAAAVLSPALHAPAAAAVGGGPAGAPGAKSATDAEAGGDSADLAATYYRVLLRHTRWSETQWDDAKGIYTDKDFGFAVVLGHAVLLTHGTYDEELAGVDRRTLKRRTLATLRHFAASNRLTGGSQWGRKLFFDTTFQSYFVLAARLLWDDLDAATRSAVDTIAREQAAYTDSLGTGDDPDSGDWTPNGLKGGHVGDTKLEEMGLYSQTLAPALAWAPEDRRRADWATRYGSWSRNEAGLPAADLANPTRVDGVRVSANTAHNTYDTFIVENHGSFGPHYQAELWRTSGRNAAHFLAAGEPLPQVLTAQPNADPLWRTLLAVMSDAGEPLMPMVNDREHLYGRDVLPLAFLSRVAGDRAAARAELELAARLEAYQEYPPQYRLAKFSGEPKYEPEARAEVAISYLLHSWPQAGERVRAMSRQELFEYASGVTDFGTGPGLVAHQSPAAWAGAVTKEGFVKFAWQPGHDDWLFRLSGSTAMFLPSTAAEVTGRSVRVHTAVRDGFDGSATVLRLAGADGDSFAGYATLPSGAVVYASDAASAAAARLEVHNLDMPGVAGLDGSRTYRFAEGSATVEAADAGTPAGGRVDTLTFDRATVRHVRMLGVEPDPSYGYSLYDVEVRDGADGGDLAREGTATASSHASGNEPGLAVDGDAGTRWAVSKEDRKRADSWWAVDLGSEHAVDRVTLRWESAAGRRYRVQGSPDGKQWTDLVTGPTPAVRSRGGWLDIDGRAGLVVRGGESPISVYGDTILPADGTREHVVVEGHCGASPDDLRALAAAPVPVADDERVRAALVDGQLSVFNLSADAVRSSITVPQQGRRRQVYEGEQTVTRDGLRFAARLGAASALLLPPRCTLTPLSGRRLPTGLRVRVSDGATLHLSGPGCRVRVEAQGRSTVATVRSGREVRVELRGAQPFPYDDLALGRTTFPTSPLPPGMSSPAAAVDGDSGTAWRPGPDGRMVVDLGSRRPVRQVEAEWNASGAPGATVEFSTDGVRYRRAGSLRGSGRVRELTCDDSVRYVAVAVRGDGRGKAGVVRLSVR</sequence>
<reference evidence="3 4" key="1">
    <citation type="submission" date="2018-08" db="EMBL/GenBank/DDBJ databases">
        <title>Isolation, diversity and antifungal activity of Actinobacteria from wheat.</title>
        <authorList>
            <person name="Han C."/>
        </authorList>
    </citation>
    <scope>NUCLEOTIDE SEQUENCE [LARGE SCALE GENOMIC DNA]</scope>
    <source>
        <strain evidence="3 4">NEAU-YY421</strain>
    </source>
</reference>
<feature type="region of interest" description="Disordered" evidence="1">
    <location>
        <begin position="948"/>
        <end position="978"/>
    </location>
</feature>
<dbReference type="AlphaFoldDB" id="A0A372M309"/>
<accession>A0A372M309</accession>
<feature type="region of interest" description="Disordered" evidence="1">
    <location>
        <begin position="37"/>
        <end position="56"/>
    </location>
</feature>
<dbReference type="InterPro" id="IPR051941">
    <property type="entry name" value="BG_Antigen-Binding_Lectin"/>
</dbReference>
<protein>
    <recommendedName>
        <fullName evidence="2">F5/8 type C domain-containing protein</fullName>
    </recommendedName>
</protein>
<feature type="region of interest" description="Disordered" evidence="1">
    <location>
        <begin position="645"/>
        <end position="673"/>
    </location>
</feature>
<dbReference type="PANTHER" id="PTHR45713:SF6">
    <property type="entry name" value="F5_8 TYPE C DOMAIN-CONTAINING PROTEIN"/>
    <property type="match status" value="1"/>
</dbReference>
<comment type="caution">
    <text evidence="3">The sequence shown here is derived from an EMBL/GenBank/DDBJ whole genome shotgun (WGS) entry which is preliminary data.</text>
</comment>
<dbReference type="InterPro" id="IPR000421">
    <property type="entry name" value="FA58C"/>
</dbReference>
<dbReference type="SUPFAM" id="SSF49785">
    <property type="entry name" value="Galactose-binding domain-like"/>
    <property type="match status" value="2"/>
</dbReference>
<dbReference type="InterPro" id="IPR006311">
    <property type="entry name" value="TAT_signal"/>
</dbReference>
<gene>
    <name evidence="3" type="ORF">DY218_20435</name>
</gene>
<name>A0A372M309_9ACTN</name>
<dbReference type="PANTHER" id="PTHR45713">
    <property type="entry name" value="FTP DOMAIN-CONTAINING PROTEIN"/>
    <property type="match status" value="1"/>
</dbReference>